<evidence type="ECO:0000256" key="2">
    <source>
        <dbReference type="SAM" id="MobiDB-lite"/>
    </source>
</evidence>
<organism evidence="3 4">
    <name type="scientific">Claviceps humidiphila</name>
    <dbReference type="NCBI Taxonomy" id="1294629"/>
    <lineage>
        <taxon>Eukaryota</taxon>
        <taxon>Fungi</taxon>
        <taxon>Dikarya</taxon>
        <taxon>Ascomycota</taxon>
        <taxon>Pezizomycotina</taxon>
        <taxon>Sordariomycetes</taxon>
        <taxon>Hypocreomycetidae</taxon>
        <taxon>Hypocreales</taxon>
        <taxon>Clavicipitaceae</taxon>
        <taxon>Claviceps</taxon>
    </lineage>
</organism>
<dbReference type="Proteomes" id="UP000732380">
    <property type="component" value="Unassembled WGS sequence"/>
</dbReference>
<evidence type="ECO:0000313" key="4">
    <source>
        <dbReference type="Proteomes" id="UP000732380"/>
    </source>
</evidence>
<keyword evidence="1" id="KW-0175">Coiled coil</keyword>
<protein>
    <submittedName>
        <fullName evidence="3">Uncharacterized protein</fullName>
    </submittedName>
</protein>
<feature type="coiled-coil region" evidence="1">
    <location>
        <begin position="101"/>
        <end position="167"/>
    </location>
</feature>
<accession>A0A9P7U0M0</accession>
<feature type="compositionally biased region" description="Polar residues" evidence="2">
    <location>
        <begin position="40"/>
        <end position="49"/>
    </location>
</feature>
<dbReference type="EMBL" id="SRQM01000040">
    <property type="protein sequence ID" value="KAG6121300.1"/>
    <property type="molecule type" value="Genomic_DNA"/>
</dbReference>
<evidence type="ECO:0000313" key="3">
    <source>
        <dbReference type="EMBL" id="KAG6121300.1"/>
    </source>
</evidence>
<gene>
    <name evidence="3" type="ORF">E4U13_005028</name>
</gene>
<evidence type="ECO:0000256" key="1">
    <source>
        <dbReference type="SAM" id="Coils"/>
    </source>
</evidence>
<proteinExistence type="predicted"/>
<reference evidence="3 4" key="1">
    <citation type="journal article" date="2020" name="bioRxiv">
        <title>Whole genome comparisons of ergot fungi reveals the divergence and evolution of species within the genus Claviceps are the result of varying mechanisms driving genome evolution and host range expansion.</title>
        <authorList>
            <person name="Wyka S.A."/>
            <person name="Mondo S.J."/>
            <person name="Liu M."/>
            <person name="Dettman J."/>
            <person name="Nalam V."/>
            <person name="Broders K.D."/>
        </authorList>
    </citation>
    <scope>NUCLEOTIDE SEQUENCE [LARGE SCALE GENOMIC DNA]</scope>
    <source>
        <strain evidence="3 4">LM576</strain>
    </source>
</reference>
<comment type="caution">
    <text evidence="3">The sequence shown here is derived from an EMBL/GenBank/DDBJ whole genome shotgun (WGS) entry which is preliminary data.</text>
</comment>
<feature type="region of interest" description="Disordered" evidence="2">
    <location>
        <begin position="23"/>
        <end position="56"/>
    </location>
</feature>
<name>A0A9P7U0M0_9HYPO</name>
<keyword evidence="4" id="KW-1185">Reference proteome</keyword>
<dbReference type="AlphaFoldDB" id="A0A9P7U0M0"/>
<sequence length="260" mass="29442">MTQTYGQSPSSFSGALIGVPMDPKAHTFPAPQVLRDKNGETFSKNSSDLRSSDTDNREVQVGANLAALGKEIIRQSAELEKQLKTRGIEADELRSELQYLKQQLQHEKACCEERVARLNTTIQELDKDKRKLREVILRDASSQKISDEEIKQLYAALRQQIQALANNAAYDKTRQFHCDDEGTKPEVNFRKQYNSYSSADRVFLIRSSIYRILHTFILDRPVFGLPDFSSTVQSNSRQLDIDKALGDFEGILRANKGTVI</sequence>